<dbReference type="AlphaFoldDB" id="A0A3E5GG77"/>
<sequence>MAFKLKPDKKESENKTIRFPVDLIDEINTAIAKKEVSFSGFVIQACQYALNELEDSDEDNSQNSKK</sequence>
<dbReference type="NCBIfam" id="NF041551">
    <property type="entry name" value="YlcI_YnfO_N"/>
    <property type="match status" value="1"/>
</dbReference>
<gene>
    <name evidence="1" type="ORF">DXB16_04295</name>
</gene>
<comment type="caution">
    <text evidence="1">The sequence shown here is derived from an EMBL/GenBank/DDBJ whole genome shotgun (WGS) entry which is preliminary data.</text>
</comment>
<dbReference type="RefSeq" id="WP_117597566.1">
    <property type="nucleotide sequence ID" value="NZ_CABMEZ010000003.1"/>
</dbReference>
<evidence type="ECO:0008006" key="3">
    <source>
        <dbReference type="Google" id="ProtNLM"/>
    </source>
</evidence>
<evidence type="ECO:0000313" key="1">
    <source>
        <dbReference type="EMBL" id="RGO33817.1"/>
    </source>
</evidence>
<dbReference type="Proteomes" id="UP000261285">
    <property type="component" value="Unassembled WGS sequence"/>
</dbReference>
<dbReference type="EMBL" id="QSVN01000003">
    <property type="protein sequence ID" value="RGO33817.1"/>
    <property type="molecule type" value="Genomic_DNA"/>
</dbReference>
<proteinExistence type="predicted"/>
<name>A0A3E5GG77_9FIRM</name>
<reference evidence="1 2" key="1">
    <citation type="submission" date="2018-08" db="EMBL/GenBank/DDBJ databases">
        <title>A genome reference for cultivated species of the human gut microbiota.</title>
        <authorList>
            <person name="Zou Y."/>
            <person name="Xue W."/>
            <person name="Luo G."/>
        </authorList>
    </citation>
    <scope>NUCLEOTIDE SEQUENCE [LARGE SCALE GENOMIC DNA]</scope>
    <source>
        <strain evidence="1 2">OM02-16</strain>
    </source>
</reference>
<organism evidence="1 2">
    <name type="scientific">Dorea longicatena</name>
    <dbReference type="NCBI Taxonomy" id="88431"/>
    <lineage>
        <taxon>Bacteria</taxon>
        <taxon>Bacillati</taxon>
        <taxon>Bacillota</taxon>
        <taxon>Clostridia</taxon>
        <taxon>Lachnospirales</taxon>
        <taxon>Lachnospiraceae</taxon>
        <taxon>Dorea</taxon>
    </lineage>
</organism>
<evidence type="ECO:0000313" key="2">
    <source>
        <dbReference type="Proteomes" id="UP000261285"/>
    </source>
</evidence>
<protein>
    <recommendedName>
        <fullName evidence="3">CopG-like ribbon-helix-helix domain-containing protein</fullName>
    </recommendedName>
</protein>
<accession>A0A3E5GG77</accession>